<dbReference type="PhylomeDB" id="A0A0G4HSJ5"/>
<protein>
    <submittedName>
        <fullName evidence="1">Uncharacterized protein</fullName>
    </submittedName>
</protein>
<name>A0A0G4HSJ5_9ALVE</name>
<evidence type="ECO:0000313" key="1">
    <source>
        <dbReference type="EMBL" id="CEM47306.1"/>
    </source>
</evidence>
<reference evidence="1" key="1">
    <citation type="submission" date="2014-11" db="EMBL/GenBank/DDBJ databases">
        <authorList>
            <person name="Otto D Thomas"/>
            <person name="Naeem Raeece"/>
        </authorList>
    </citation>
    <scope>NUCLEOTIDE SEQUENCE</scope>
</reference>
<dbReference type="AlphaFoldDB" id="A0A0G4HSJ5"/>
<sequence length="237" mass="24870">MGGSGKGVCGRAEMVCAAGWGDLGRVCAAGWGDLERASQKFVPGVPQRSVRQIWEGSLRQVGGVWEGLPKDSCLVSKASRRDLCGRVGGSGKGFPKIRAWGRKGPAAICSAGWGDLGRVVAAGWGGLGRASQRFVPGSPKDLCGRVGDRERVCAAEWGDLGRVCAAGWGDLERASQRFVPGVESVPQRSVRQGGGIWEGSVWQGPKGSCLDLPLRGSGKRGRVGRSRKGLCDRVEGI</sequence>
<dbReference type="VEuPathDB" id="CryptoDB:Cvel_31038"/>
<gene>
    <name evidence="1" type="ORF">Cvel_31038</name>
</gene>
<organism evidence="1">
    <name type="scientific">Chromera velia CCMP2878</name>
    <dbReference type="NCBI Taxonomy" id="1169474"/>
    <lineage>
        <taxon>Eukaryota</taxon>
        <taxon>Sar</taxon>
        <taxon>Alveolata</taxon>
        <taxon>Colpodellida</taxon>
        <taxon>Chromeraceae</taxon>
        <taxon>Chromera</taxon>
    </lineage>
</organism>
<proteinExistence type="predicted"/>
<dbReference type="EMBL" id="CDMZ01003706">
    <property type="protein sequence ID" value="CEM47306.1"/>
    <property type="molecule type" value="Genomic_DNA"/>
</dbReference>
<accession>A0A0G4HSJ5</accession>